<dbReference type="InterPro" id="IPR004046">
    <property type="entry name" value="GST_C"/>
</dbReference>
<dbReference type="GO" id="GO:0006749">
    <property type="term" value="P:glutathione metabolic process"/>
    <property type="evidence" value="ECO:0007669"/>
    <property type="project" value="TreeGrafter"/>
</dbReference>
<sequence length="140" mass="16642">MANQFYIDEVWKDMVPLLPSDLYRRAKAKFWVNPIDKKKFSDTSTENDRYFEEDMDHKGRRAGDSKEFFEVLKNFKGKLGDDLYFGGDKFEYADLCLIPFYCWLYSYETFGKFSVEPQCHKLYFLIQEMCTGRDCCQGTS</sequence>
<dbReference type="EMBL" id="BDQV01001050">
    <property type="protein sequence ID" value="GAY69004.1"/>
    <property type="molecule type" value="Genomic_DNA"/>
</dbReference>
<proteinExistence type="predicted"/>
<evidence type="ECO:0000259" key="2">
    <source>
        <dbReference type="Pfam" id="PF00043"/>
    </source>
</evidence>
<feature type="non-terminal residue" evidence="3">
    <location>
        <position position="140"/>
    </location>
</feature>
<evidence type="ECO:0000256" key="1">
    <source>
        <dbReference type="ARBA" id="ARBA00004514"/>
    </source>
</evidence>
<comment type="caution">
    <text evidence="3">The sequence shown here is derived from an EMBL/GenBank/DDBJ whole genome shotgun (WGS) entry which is preliminary data.</text>
</comment>
<feature type="domain" description="Glutathione S-transferase C-terminal" evidence="2">
    <location>
        <begin position="66"/>
        <end position="108"/>
    </location>
</feature>
<dbReference type="Pfam" id="PF00043">
    <property type="entry name" value="GST_C"/>
    <property type="match status" value="1"/>
</dbReference>
<dbReference type="Gene3D" id="1.20.1050.10">
    <property type="match status" value="1"/>
</dbReference>
<protein>
    <recommendedName>
        <fullName evidence="2">Glutathione S-transferase C-terminal domain-containing protein</fullName>
    </recommendedName>
</protein>
<dbReference type="InterPro" id="IPR045073">
    <property type="entry name" value="Omega/Tau-like"/>
</dbReference>
<keyword evidence="4" id="KW-1185">Reference proteome</keyword>
<reference evidence="3 4" key="1">
    <citation type="journal article" date="2017" name="Front. Genet.">
        <title>Draft sequencing of the heterozygous diploid genome of Satsuma (Citrus unshiu Marc.) using a hybrid assembly approach.</title>
        <authorList>
            <person name="Shimizu T."/>
            <person name="Tanizawa Y."/>
            <person name="Mochizuki T."/>
            <person name="Nagasaki H."/>
            <person name="Yoshioka T."/>
            <person name="Toyoda A."/>
            <person name="Fujiyama A."/>
            <person name="Kaminuma E."/>
            <person name="Nakamura Y."/>
        </authorList>
    </citation>
    <scope>NUCLEOTIDE SEQUENCE [LARGE SCALE GENOMIC DNA]</scope>
    <source>
        <strain evidence="4">cv. Miyagawa wase</strain>
    </source>
</reference>
<dbReference type="AlphaFoldDB" id="A0A2H5QWL0"/>
<organism evidence="3 4">
    <name type="scientific">Citrus unshiu</name>
    <name type="common">Satsuma mandarin</name>
    <name type="synonym">Citrus nobilis var. unshiu</name>
    <dbReference type="NCBI Taxonomy" id="55188"/>
    <lineage>
        <taxon>Eukaryota</taxon>
        <taxon>Viridiplantae</taxon>
        <taxon>Streptophyta</taxon>
        <taxon>Embryophyta</taxon>
        <taxon>Tracheophyta</taxon>
        <taxon>Spermatophyta</taxon>
        <taxon>Magnoliopsida</taxon>
        <taxon>eudicotyledons</taxon>
        <taxon>Gunneridae</taxon>
        <taxon>Pentapetalae</taxon>
        <taxon>rosids</taxon>
        <taxon>malvids</taxon>
        <taxon>Sapindales</taxon>
        <taxon>Rutaceae</taxon>
        <taxon>Aurantioideae</taxon>
        <taxon>Citrus</taxon>
    </lineage>
</organism>
<dbReference type="GO" id="GO:0004364">
    <property type="term" value="F:glutathione transferase activity"/>
    <property type="evidence" value="ECO:0007669"/>
    <property type="project" value="TreeGrafter"/>
</dbReference>
<evidence type="ECO:0000313" key="3">
    <source>
        <dbReference type="EMBL" id="GAY69004.1"/>
    </source>
</evidence>
<dbReference type="PANTHER" id="PTHR11260">
    <property type="entry name" value="GLUTATHIONE S-TRANSFERASE, GST, SUPERFAMILY, GST DOMAIN CONTAINING"/>
    <property type="match status" value="1"/>
</dbReference>
<dbReference type="STRING" id="55188.A0A2H5QWL0"/>
<gene>
    <name evidence="3" type="ORF">CUMW_268610</name>
</gene>
<dbReference type="InterPro" id="IPR036282">
    <property type="entry name" value="Glutathione-S-Trfase_C_sf"/>
</dbReference>
<comment type="subcellular location">
    <subcellularLocation>
        <location evidence="1">Cytoplasm</location>
        <location evidence="1">Cytosol</location>
    </subcellularLocation>
</comment>
<accession>A0A2H5QWL0</accession>
<dbReference type="GO" id="GO:0005829">
    <property type="term" value="C:cytosol"/>
    <property type="evidence" value="ECO:0007669"/>
    <property type="project" value="UniProtKB-SubCell"/>
</dbReference>
<dbReference type="PANTHER" id="PTHR11260:SF773">
    <property type="entry name" value="GLUTATHIONE S-TRANSFERASE U26"/>
    <property type="match status" value="1"/>
</dbReference>
<dbReference type="Proteomes" id="UP000236630">
    <property type="component" value="Unassembled WGS sequence"/>
</dbReference>
<dbReference type="SUPFAM" id="SSF47616">
    <property type="entry name" value="GST C-terminal domain-like"/>
    <property type="match status" value="1"/>
</dbReference>
<evidence type="ECO:0000313" key="4">
    <source>
        <dbReference type="Proteomes" id="UP000236630"/>
    </source>
</evidence>
<name>A0A2H5QWL0_CITUN</name>